<feature type="domain" description="TonB-dependent receptor plug" evidence="14">
    <location>
        <begin position="114"/>
        <end position="222"/>
    </location>
</feature>
<comment type="subcellular location">
    <subcellularLocation>
        <location evidence="1 10">Cell outer membrane</location>
        <topology evidence="1 10">Multi-pass membrane protein</topology>
    </subcellularLocation>
</comment>
<evidence type="ECO:0000259" key="14">
    <source>
        <dbReference type="Pfam" id="PF07715"/>
    </source>
</evidence>
<proteinExistence type="inferred from homology"/>
<dbReference type="Pfam" id="PF07715">
    <property type="entry name" value="Plug"/>
    <property type="match status" value="1"/>
</dbReference>
<dbReference type="Pfam" id="PF13715">
    <property type="entry name" value="CarbopepD_reg_2"/>
    <property type="match status" value="1"/>
</dbReference>
<keyword evidence="7 10" id="KW-0472">Membrane</keyword>
<dbReference type="PANTHER" id="PTHR30069:SF29">
    <property type="entry name" value="HEMOGLOBIN AND HEMOGLOBIN-HAPTOGLOBIN-BINDING PROTEIN 1-RELATED"/>
    <property type="match status" value="1"/>
</dbReference>
<dbReference type="Gene3D" id="2.170.130.10">
    <property type="entry name" value="TonB-dependent receptor, plug domain"/>
    <property type="match status" value="1"/>
</dbReference>
<keyword evidence="4 10" id="KW-0812">Transmembrane</keyword>
<organism evidence="15 16">
    <name type="scientific">Flaviramulus aquimarinus</name>
    <dbReference type="NCBI Taxonomy" id="1170456"/>
    <lineage>
        <taxon>Bacteria</taxon>
        <taxon>Pseudomonadati</taxon>
        <taxon>Bacteroidota</taxon>
        <taxon>Flavobacteriia</taxon>
        <taxon>Flavobacteriales</taxon>
        <taxon>Flavobacteriaceae</taxon>
        <taxon>Flaviramulus</taxon>
    </lineage>
</organism>
<dbReference type="PANTHER" id="PTHR30069">
    <property type="entry name" value="TONB-DEPENDENT OUTER MEMBRANE RECEPTOR"/>
    <property type="match status" value="1"/>
</dbReference>
<evidence type="ECO:0000256" key="4">
    <source>
        <dbReference type="ARBA" id="ARBA00022692"/>
    </source>
</evidence>
<evidence type="ECO:0000256" key="7">
    <source>
        <dbReference type="ARBA" id="ARBA00023136"/>
    </source>
</evidence>
<dbReference type="Gene3D" id="2.60.40.1120">
    <property type="entry name" value="Carboxypeptidase-like, regulatory domain"/>
    <property type="match status" value="1"/>
</dbReference>
<evidence type="ECO:0000313" key="15">
    <source>
        <dbReference type="EMBL" id="GAA4890035.1"/>
    </source>
</evidence>
<keyword evidence="8 15" id="KW-0675">Receptor</keyword>
<evidence type="ECO:0000256" key="6">
    <source>
        <dbReference type="ARBA" id="ARBA00023077"/>
    </source>
</evidence>
<dbReference type="EMBL" id="BAABJH010000001">
    <property type="protein sequence ID" value="GAA4890035.1"/>
    <property type="molecule type" value="Genomic_DNA"/>
</dbReference>
<feature type="domain" description="TonB-dependent receptor-like beta-barrel" evidence="13">
    <location>
        <begin position="410"/>
        <end position="925"/>
    </location>
</feature>
<gene>
    <name evidence="15" type="ORF">GCM10023311_12730</name>
</gene>
<evidence type="ECO:0000259" key="13">
    <source>
        <dbReference type="Pfam" id="PF00593"/>
    </source>
</evidence>
<evidence type="ECO:0000256" key="9">
    <source>
        <dbReference type="ARBA" id="ARBA00023237"/>
    </source>
</evidence>
<comment type="similarity">
    <text evidence="10 11">Belongs to the TonB-dependent receptor family.</text>
</comment>
<comment type="caution">
    <text evidence="15">The sequence shown here is derived from an EMBL/GenBank/DDBJ whole genome shotgun (WGS) entry which is preliminary data.</text>
</comment>
<sequence length="952" mass="104511">MKTILPYLLLLFCGITYSQTTISGSVVDDNGQPIPGANIIVLGTSTGTVSDFDGNFSLTFNQDPPFSVQASSVGFDTVTEEVTSKNQKINFILKEGTSLDEVVISASRTPERIFESPVTVERFGLKEIKNTASADFYDGLENLKGVDINTNSLTFKSINTRGFATFQNTRFMQLVDGMDNAAPALNFPLGNLLGMIETDVLSVELLPGAASALYGANAFNGILFMRSKNPFDHPGISAYYKQGVTSQEAAGNNDYKDYGIRAAYKFNEKFAAKVNFSYLQGTDWVANNTAGIDDNGFVDTSSTRENDINYNGINTYGELVSTNLSRVKSSPTFLQGLADAGINPAVANLIPDVDVSRTGYDEADLTDYDAKSIKADWGLYFRPWENDFEIQYVGKIGSGSTIYQGSNRYSIKNFFLSQHKLEIKNDNFFVRGYVTADNAGDSYDMVFTGVNINRQWKADDIWFGEYAGAFIQGTLAGLNGDQAHAAARGAADTGRFEPDTPEFQNAFNTVINDPDVLTGSKFRDESKIYHSDANYNFSHLIDFAEIQVGGSYRQYILNSFGSIYTDKFGEIPYSELGFYTQLQKKFLEDDRLKLTASIRYDKSELFDAFFSPRISLGYNLGENNNHNIRASFQTGFRNPDTQALYIGFNVGPIILLGSAADNPERDLRVASTTSITNPLSATGSAIIGASSLNYDGTGAYNNSFTSTSVVDFSASQNPADLQIANPNLVKPEQVSSFELGYRGKLNKVIIDVSGYFNQYKDFLATQDVVNPFYGDVGLTQTFPANGLPLAVIALANEDFQAYRAYTNTDADVNSYGAALAVTTKVFGNFDLGMNYTYAKLDFDKAANPNTQTNFNTPEHKLKASFGNTNLFENFGFNVAWRWSDDYVWEATFATGAVPAYHVVDAQINYKVPSLKSTFKLGAANLLADEYFTAVGTGLIGAQYYASWTINNL</sequence>
<accession>A0ABP9F541</accession>
<dbReference type="Pfam" id="PF00593">
    <property type="entry name" value="TonB_dep_Rec_b-barrel"/>
    <property type="match status" value="1"/>
</dbReference>
<feature type="chain" id="PRO_5046689974" evidence="12">
    <location>
        <begin position="19"/>
        <end position="952"/>
    </location>
</feature>
<dbReference type="SUPFAM" id="SSF56935">
    <property type="entry name" value="Porins"/>
    <property type="match status" value="1"/>
</dbReference>
<dbReference type="Gene3D" id="2.40.170.20">
    <property type="entry name" value="TonB-dependent receptor, beta-barrel domain"/>
    <property type="match status" value="1"/>
</dbReference>
<reference evidence="16" key="1">
    <citation type="journal article" date="2019" name="Int. J. Syst. Evol. Microbiol.">
        <title>The Global Catalogue of Microorganisms (GCM) 10K type strain sequencing project: providing services to taxonomists for standard genome sequencing and annotation.</title>
        <authorList>
            <consortium name="The Broad Institute Genomics Platform"/>
            <consortium name="The Broad Institute Genome Sequencing Center for Infectious Disease"/>
            <person name="Wu L."/>
            <person name="Ma J."/>
        </authorList>
    </citation>
    <scope>NUCLEOTIDE SEQUENCE [LARGE SCALE GENOMIC DNA]</scope>
    <source>
        <strain evidence="16">JCM 18274</strain>
    </source>
</reference>
<evidence type="ECO:0000256" key="3">
    <source>
        <dbReference type="ARBA" id="ARBA00022452"/>
    </source>
</evidence>
<evidence type="ECO:0000256" key="10">
    <source>
        <dbReference type="PROSITE-ProRule" id="PRU01360"/>
    </source>
</evidence>
<dbReference type="InterPro" id="IPR036942">
    <property type="entry name" value="Beta-barrel_TonB_sf"/>
</dbReference>
<evidence type="ECO:0000256" key="5">
    <source>
        <dbReference type="ARBA" id="ARBA00022729"/>
    </source>
</evidence>
<dbReference type="SUPFAM" id="SSF49464">
    <property type="entry name" value="Carboxypeptidase regulatory domain-like"/>
    <property type="match status" value="1"/>
</dbReference>
<keyword evidence="2 10" id="KW-0813">Transport</keyword>
<name>A0ABP9F541_9FLAO</name>
<evidence type="ECO:0000256" key="12">
    <source>
        <dbReference type="SAM" id="SignalP"/>
    </source>
</evidence>
<evidence type="ECO:0000256" key="11">
    <source>
        <dbReference type="RuleBase" id="RU003357"/>
    </source>
</evidence>
<dbReference type="InterPro" id="IPR039426">
    <property type="entry name" value="TonB-dep_rcpt-like"/>
</dbReference>
<evidence type="ECO:0000313" key="16">
    <source>
        <dbReference type="Proteomes" id="UP001500433"/>
    </source>
</evidence>
<dbReference type="InterPro" id="IPR008969">
    <property type="entry name" value="CarboxyPept-like_regulatory"/>
</dbReference>
<protein>
    <submittedName>
        <fullName evidence="15">TonB-dependent receptor</fullName>
    </submittedName>
</protein>
<keyword evidence="16" id="KW-1185">Reference proteome</keyword>
<keyword evidence="5 12" id="KW-0732">Signal</keyword>
<dbReference type="InterPro" id="IPR000531">
    <property type="entry name" value="Beta-barrel_TonB"/>
</dbReference>
<dbReference type="InterPro" id="IPR037066">
    <property type="entry name" value="Plug_dom_sf"/>
</dbReference>
<evidence type="ECO:0000256" key="1">
    <source>
        <dbReference type="ARBA" id="ARBA00004571"/>
    </source>
</evidence>
<dbReference type="PROSITE" id="PS52016">
    <property type="entry name" value="TONB_DEPENDENT_REC_3"/>
    <property type="match status" value="1"/>
</dbReference>
<evidence type="ECO:0000256" key="2">
    <source>
        <dbReference type="ARBA" id="ARBA00022448"/>
    </source>
</evidence>
<dbReference type="RefSeq" id="WP_345273214.1">
    <property type="nucleotide sequence ID" value="NZ_BAABJH010000001.1"/>
</dbReference>
<evidence type="ECO:0000256" key="8">
    <source>
        <dbReference type="ARBA" id="ARBA00023170"/>
    </source>
</evidence>
<feature type="signal peptide" evidence="12">
    <location>
        <begin position="1"/>
        <end position="18"/>
    </location>
</feature>
<dbReference type="Proteomes" id="UP001500433">
    <property type="component" value="Unassembled WGS sequence"/>
</dbReference>
<dbReference type="InterPro" id="IPR012910">
    <property type="entry name" value="Plug_dom"/>
</dbReference>
<keyword evidence="6 11" id="KW-0798">TonB box</keyword>
<keyword evidence="9 10" id="KW-0998">Cell outer membrane</keyword>
<keyword evidence="3 10" id="KW-1134">Transmembrane beta strand</keyword>